<protein>
    <recommendedName>
        <fullName evidence="3">PAN domain-containing protein</fullName>
    </recommendedName>
</protein>
<evidence type="ECO:0000313" key="1">
    <source>
        <dbReference type="EMBL" id="SDB34335.1"/>
    </source>
</evidence>
<accession>A0A1G6CNM5</accession>
<dbReference type="Gene3D" id="3.50.4.10">
    <property type="entry name" value="Hepatocyte Growth Factor"/>
    <property type="match status" value="1"/>
</dbReference>
<name>A0A1G6CNM5_9HYPH</name>
<dbReference type="STRING" id="665467.SAMN02982931_02535"/>
<gene>
    <name evidence="1" type="ORF">SAMN02982931_02535</name>
</gene>
<sequence>MRRLFHGTWLAAGMAVFAVQAGAEEQHCRFYPKAGLIASAYDIVGAEACKAACVETEGCAAWSYTPHNFRPETGPGWCRLMAAVDEEVDDDRDYCGRL</sequence>
<dbReference type="Proteomes" id="UP000199071">
    <property type="component" value="Unassembled WGS sequence"/>
</dbReference>
<reference evidence="1 2" key="1">
    <citation type="submission" date="2016-10" db="EMBL/GenBank/DDBJ databases">
        <authorList>
            <person name="de Groot N.N."/>
        </authorList>
    </citation>
    <scope>NUCLEOTIDE SEQUENCE [LARGE SCALE GENOMIC DNA]</scope>
    <source>
        <strain evidence="1 2">ATCC 35022</strain>
    </source>
</reference>
<dbReference type="EMBL" id="FMXQ01000005">
    <property type="protein sequence ID" value="SDB34335.1"/>
    <property type="molecule type" value="Genomic_DNA"/>
</dbReference>
<keyword evidence="2" id="KW-1185">Reference proteome</keyword>
<evidence type="ECO:0000313" key="2">
    <source>
        <dbReference type="Proteomes" id="UP000199071"/>
    </source>
</evidence>
<organism evidence="1 2">
    <name type="scientific">Bauldia litoralis</name>
    <dbReference type="NCBI Taxonomy" id="665467"/>
    <lineage>
        <taxon>Bacteria</taxon>
        <taxon>Pseudomonadati</taxon>
        <taxon>Pseudomonadota</taxon>
        <taxon>Alphaproteobacteria</taxon>
        <taxon>Hyphomicrobiales</taxon>
        <taxon>Kaistiaceae</taxon>
        <taxon>Bauldia</taxon>
    </lineage>
</organism>
<dbReference type="AlphaFoldDB" id="A0A1G6CNM5"/>
<evidence type="ECO:0008006" key="3">
    <source>
        <dbReference type="Google" id="ProtNLM"/>
    </source>
</evidence>
<proteinExistence type="predicted"/>